<feature type="transmembrane region" description="Helical" evidence="1">
    <location>
        <begin position="42"/>
        <end position="61"/>
    </location>
</feature>
<protein>
    <recommendedName>
        <fullName evidence="4">Integral membrane protein</fullName>
    </recommendedName>
</protein>
<evidence type="ECO:0000313" key="3">
    <source>
        <dbReference type="Proteomes" id="UP001183809"/>
    </source>
</evidence>
<keyword evidence="1" id="KW-0472">Membrane</keyword>
<dbReference type="RefSeq" id="WP_311700467.1">
    <property type="nucleotide sequence ID" value="NZ_JAVREY010000091.1"/>
</dbReference>
<proteinExistence type="predicted"/>
<reference evidence="3" key="1">
    <citation type="submission" date="2023-07" db="EMBL/GenBank/DDBJ databases">
        <title>30 novel species of actinomycetes from the DSMZ collection.</title>
        <authorList>
            <person name="Nouioui I."/>
        </authorList>
    </citation>
    <scope>NUCLEOTIDE SEQUENCE [LARGE SCALE GENOMIC DNA]</scope>
    <source>
        <strain evidence="3">DSM 41699</strain>
    </source>
</reference>
<comment type="caution">
    <text evidence="2">The sequence shown here is derived from an EMBL/GenBank/DDBJ whole genome shotgun (WGS) entry which is preliminary data.</text>
</comment>
<name>A0ABU2U770_9ACTN</name>
<dbReference type="EMBL" id="JAVREY010000091">
    <property type="protein sequence ID" value="MDT0469029.1"/>
    <property type="molecule type" value="Genomic_DNA"/>
</dbReference>
<evidence type="ECO:0000256" key="1">
    <source>
        <dbReference type="SAM" id="Phobius"/>
    </source>
</evidence>
<keyword evidence="3" id="KW-1185">Reference proteome</keyword>
<dbReference type="Proteomes" id="UP001183809">
    <property type="component" value="Unassembled WGS sequence"/>
</dbReference>
<gene>
    <name evidence="2" type="ORF">RM764_39700</name>
</gene>
<feature type="transmembrane region" description="Helical" evidence="1">
    <location>
        <begin position="68"/>
        <end position="86"/>
    </location>
</feature>
<evidence type="ECO:0000313" key="2">
    <source>
        <dbReference type="EMBL" id="MDT0469029.1"/>
    </source>
</evidence>
<evidence type="ECO:0008006" key="4">
    <source>
        <dbReference type="Google" id="ProtNLM"/>
    </source>
</evidence>
<keyword evidence="1" id="KW-1133">Transmembrane helix</keyword>
<accession>A0ABU2U770</accession>
<sequence length="87" mass="9294">MTVALVVLIVVYRQLDIRPRLAVVPPTFLLAPLPLAAAQTTAGWWAATIAGAAWSCALALAAWRRYRIVGITASAALLLASLIVLYH</sequence>
<keyword evidence="1" id="KW-0812">Transmembrane</keyword>
<organism evidence="2 3">
    <name type="scientific">Streptomyces gibsoniae</name>
    <dbReference type="NCBI Taxonomy" id="3075529"/>
    <lineage>
        <taxon>Bacteria</taxon>
        <taxon>Bacillati</taxon>
        <taxon>Actinomycetota</taxon>
        <taxon>Actinomycetes</taxon>
        <taxon>Kitasatosporales</taxon>
        <taxon>Streptomycetaceae</taxon>
        <taxon>Streptomyces</taxon>
    </lineage>
</organism>